<dbReference type="Proteomes" id="UP001500298">
    <property type="component" value="Unassembled WGS sequence"/>
</dbReference>
<dbReference type="EMBL" id="BAABJX010000045">
    <property type="protein sequence ID" value="GAA4842211.1"/>
    <property type="molecule type" value="Genomic_DNA"/>
</dbReference>
<name>A0ABP9DK86_9BACT</name>
<proteinExistence type="inferred from homology"/>
<evidence type="ECO:0000256" key="2">
    <source>
        <dbReference type="ARBA" id="ARBA00023239"/>
    </source>
</evidence>
<evidence type="ECO:0000256" key="3">
    <source>
        <dbReference type="ARBA" id="ARBA00038493"/>
    </source>
</evidence>
<comment type="caution">
    <text evidence="6">The sequence shown here is derived from an EMBL/GenBank/DDBJ whole genome shotgun (WGS) entry which is preliminary data.</text>
</comment>
<evidence type="ECO:0000256" key="4">
    <source>
        <dbReference type="SAM" id="SignalP"/>
    </source>
</evidence>
<keyword evidence="6" id="KW-0315">Glutamine amidotransferase</keyword>
<feature type="chain" id="PRO_5046102317" evidence="4">
    <location>
        <begin position="21"/>
        <end position="248"/>
    </location>
</feature>
<gene>
    <name evidence="6" type="ORF">GCM10023331_28950</name>
</gene>
<dbReference type="CDD" id="cd03141">
    <property type="entry name" value="GATase1_Hsp31_like"/>
    <property type="match status" value="1"/>
</dbReference>
<dbReference type="RefSeq" id="WP_345373016.1">
    <property type="nucleotide sequence ID" value="NZ_BAABJX010000045.1"/>
</dbReference>
<keyword evidence="1" id="KW-0346">Stress response</keyword>
<keyword evidence="7" id="KW-1185">Reference proteome</keyword>
<comment type="similarity">
    <text evidence="3">Belongs to the peptidase C56 family. HSP31-like subfamily.</text>
</comment>
<feature type="domain" description="DJ-1/PfpI" evidence="5">
    <location>
        <begin position="48"/>
        <end position="242"/>
    </location>
</feature>
<dbReference type="InterPro" id="IPR002818">
    <property type="entry name" value="DJ-1/PfpI"/>
</dbReference>
<sequence length="248" mass="27353">MKQLFLFFILSIWALTGVQAQDSKGKILFVVTSHGELGNTGKETGYYLSEVAHPWDVLTKAGYEIDFVSPKGGKVPVDGFDLEDPINKKVWEDETFQQKINNTLKPKQVEVSDYQVIHYAGGHGTMWDFPKNKKLANIAADIYEQGGVVSAVCHGPAGLVNIKLNDGSYLVDGKTISTFTNEEEEAMKLDNVVPFALETKLIERGAKVDKAANWEEKVSVDGRLITGQNPASAHLLGEKIVETLQENK</sequence>
<dbReference type="InterPro" id="IPR050325">
    <property type="entry name" value="Prot/Nucl_acid_deglycase"/>
</dbReference>
<evidence type="ECO:0000313" key="7">
    <source>
        <dbReference type="Proteomes" id="UP001500298"/>
    </source>
</evidence>
<accession>A0ABP9DK86</accession>
<organism evidence="6 7">
    <name type="scientific">Algivirga pacifica</name>
    <dbReference type="NCBI Taxonomy" id="1162670"/>
    <lineage>
        <taxon>Bacteria</taxon>
        <taxon>Pseudomonadati</taxon>
        <taxon>Bacteroidota</taxon>
        <taxon>Cytophagia</taxon>
        <taxon>Cytophagales</taxon>
        <taxon>Flammeovirgaceae</taxon>
        <taxon>Algivirga</taxon>
    </lineage>
</organism>
<evidence type="ECO:0000259" key="5">
    <source>
        <dbReference type="Pfam" id="PF01965"/>
    </source>
</evidence>
<keyword evidence="2" id="KW-0456">Lyase</keyword>
<keyword evidence="4" id="KW-0732">Signal</keyword>
<reference evidence="7" key="1">
    <citation type="journal article" date="2019" name="Int. J. Syst. Evol. Microbiol.">
        <title>The Global Catalogue of Microorganisms (GCM) 10K type strain sequencing project: providing services to taxonomists for standard genome sequencing and annotation.</title>
        <authorList>
            <consortium name="The Broad Institute Genomics Platform"/>
            <consortium name="The Broad Institute Genome Sequencing Center for Infectious Disease"/>
            <person name="Wu L."/>
            <person name="Ma J."/>
        </authorList>
    </citation>
    <scope>NUCLEOTIDE SEQUENCE [LARGE SCALE GENOMIC DNA]</scope>
    <source>
        <strain evidence="7">JCM 18326</strain>
    </source>
</reference>
<evidence type="ECO:0000256" key="1">
    <source>
        <dbReference type="ARBA" id="ARBA00023016"/>
    </source>
</evidence>
<dbReference type="Pfam" id="PF01965">
    <property type="entry name" value="DJ-1_PfpI"/>
    <property type="match status" value="1"/>
</dbReference>
<dbReference type="Gene3D" id="3.40.50.880">
    <property type="match status" value="1"/>
</dbReference>
<dbReference type="InterPro" id="IPR029062">
    <property type="entry name" value="Class_I_gatase-like"/>
</dbReference>
<dbReference type="SUPFAM" id="SSF52317">
    <property type="entry name" value="Class I glutamine amidotransferase-like"/>
    <property type="match status" value="1"/>
</dbReference>
<feature type="signal peptide" evidence="4">
    <location>
        <begin position="1"/>
        <end position="20"/>
    </location>
</feature>
<dbReference type="PANTHER" id="PTHR48094">
    <property type="entry name" value="PROTEIN/NUCLEIC ACID DEGLYCASE DJ-1-RELATED"/>
    <property type="match status" value="1"/>
</dbReference>
<protein>
    <submittedName>
        <fullName evidence="6">Type 1 glutamine amidotransferase domain-containing protein</fullName>
    </submittedName>
</protein>
<dbReference type="PANTHER" id="PTHR48094:SF11">
    <property type="entry name" value="GLUTATHIONE-INDEPENDENT GLYOXALASE HSP31-RELATED"/>
    <property type="match status" value="1"/>
</dbReference>
<evidence type="ECO:0000313" key="6">
    <source>
        <dbReference type="EMBL" id="GAA4842211.1"/>
    </source>
</evidence>